<evidence type="ECO:0000256" key="1">
    <source>
        <dbReference type="ARBA" id="ARBA00023002"/>
    </source>
</evidence>
<dbReference type="AlphaFoldDB" id="A0A9W4UK23"/>
<dbReference type="PANTHER" id="PTHR47534">
    <property type="entry name" value="YALI0E05731P"/>
    <property type="match status" value="1"/>
</dbReference>
<dbReference type="InterPro" id="IPR002347">
    <property type="entry name" value="SDR_fam"/>
</dbReference>
<evidence type="ECO:0000313" key="3">
    <source>
        <dbReference type="Proteomes" id="UP001152607"/>
    </source>
</evidence>
<evidence type="ECO:0000313" key="2">
    <source>
        <dbReference type="EMBL" id="CAI6336326.1"/>
    </source>
</evidence>
<dbReference type="EMBL" id="CAOQHR010000006">
    <property type="protein sequence ID" value="CAI6336326.1"/>
    <property type="molecule type" value="Genomic_DNA"/>
</dbReference>
<dbReference type="GO" id="GO:0016491">
    <property type="term" value="F:oxidoreductase activity"/>
    <property type="evidence" value="ECO:0007669"/>
    <property type="project" value="UniProtKB-KW"/>
</dbReference>
<dbReference type="Gene3D" id="3.40.50.720">
    <property type="entry name" value="NAD(P)-binding Rossmann-like Domain"/>
    <property type="match status" value="1"/>
</dbReference>
<dbReference type="OrthoDB" id="2898509at2759"/>
<comment type="caution">
    <text evidence="2">The sequence shown here is derived from an EMBL/GenBank/DDBJ whole genome shotgun (WGS) entry which is preliminary data.</text>
</comment>
<dbReference type="SUPFAM" id="SSF51735">
    <property type="entry name" value="NAD(P)-binding Rossmann-fold domains"/>
    <property type="match status" value="1"/>
</dbReference>
<protein>
    <submittedName>
        <fullName evidence="2">Uncharacterized protein</fullName>
    </submittedName>
</protein>
<dbReference type="PANTHER" id="PTHR47534:SF3">
    <property type="entry name" value="ALCOHOL DEHYDROGENASE-LIKE C-TERMINAL DOMAIN-CONTAINING PROTEIN"/>
    <property type="match status" value="1"/>
</dbReference>
<accession>A0A9W4UK23</accession>
<organism evidence="2 3">
    <name type="scientific">Periconia digitata</name>
    <dbReference type="NCBI Taxonomy" id="1303443"/>
    <lineage>
        <taxon>Eukaryota</taxon>
        <taxon>Fungi</taxon>
        <taxon>Dikarya</taxon>
        <taxon>Ascomycota</taxon>
        <taxon>Pezizomycotina</taxon>
        <taxon>Dothideomycetes</taxon>
        <taxon>Pleosporomycetidae</taxon>
        <taxon>Pleosporales</taxon>
        <taxon>Massarineae</taxon>
        <taxon>Periconiaceae</taxon>
        <taxon>Periconia</taxon>
    </lineage>
</organism>
<sequence>MVQLSVIQQSNAQIDQSHAPRTAVFMGGTSGIGKITLQEIAELGFDFTAYVIGRKETKERYEPFIKEVEGANPKTKIVWVEGEISLLAEVKRVCDYIKTVESRIDLLFLTAGYSPLGGRDETAEGLDTSQALQYYSRMCFVQNLLPQLRASGMARVVTVRHAGGERANMLDVNDLNLEKPSRLFAIWMTFHVGIMNTLFLESLAEKKENENIVFIHSHPGAVRTGNVYRGWKGWSLGMYFATYVMDPIMMLVQFSLKESAERYLYVVTSGTFGGRGPKIAGVEGRTTRGRADGGLFLSGKNCDTVTNEVEIAKLRGSAQDAVWIKTQEIIGPYV</sequence>
<reference evidence="2" key="1">
    <citation type="submission" date="2023-01" db="EMBL/GenBank/DDBJ databases">
        <authorList>
            <person name="Van Ghelder C."/>
            <person name="Rancurel C."/>
        </authorList>
    </citation>
    <scope>NUCLEOTIDE SEQUENCE</scope>
    <source>
        <strain evidence="2">CNCM I-4278</strain>
    </source>
</reference>
<dbReference type="Proteomes" id="UP001152607">
    <property type="component" value="Unassembled WGS sequence"/>
</dbReference>
<proteinExistence type="predicted"/>
<dbReference type="InterPro" id="IPR036291">
    <property type="entry name" value="NAD(P)-bd_dom_sf"/>
</dbReference>
<dbReference type="Pfam" id="PF00106">
    <property type="entry name" value="adh_short"/>
    <property type="match status" value="1"/>
</dbReference>
<keyword evidence="1" id="KW-0560">Oxidoreductase</keyword>
<gene>
    <name evidence="2" type="ORF">PDIGIT_LOCUS9422</name>
</gene>
<name>A0A9W4UK23_9PLEO</name>
<dbReference type="InterPro" id="IPR052228">
    <property type="entry name" value="Sec_Metab_Biosynth_Oxidored"/>
</dbReference>
<keyword evidence="3" id="KW-1185">Reference proteome</keyword>